<dbReference type="AlphaFoldDB" id="M2TJU6"/>
<dbReference type="Proteomes" id="UP000011717">
    <property type="component" value="Unassembled WGS sequence"/>
</dbReference>
<protein>
    <submittedName>
        <fullName evidence="1">Uncharacterized protein</fullName>
    </submittedName>
</protein>
<sequence>MVALVLWQDAVKGRDGKLVYHDDSELDAEWRTRPGHGERIRHLAHCRDHLDGRFRAVIARAVDKEADPRDIASCHPQEGVWWKLDEFDEGTGAFVAHVVPGGA</sequence>
<dbReference type="RefSeq" id="WP_008603679.1">
    <property type="nucleotide sequence ID" value="NZ_AMRV01000012.1"/>
</dbReference>
<dbReference type="OrthoDB" id="7595241at2"/>
<proteinExistence type="predicted"/>
<evidence type="ECO:0000313" key="2">
    <source>
        <dbReference type="Proteomes" id="UP000011717"/>
    </source>
</evidence>
<organism evidence="1 2">
    <name type="scientific">Pacificimonas flava</name>
    <dbReference type="NCBI Taxonomy" id="1234595"/>
    <lineage>
        <taxon>Bacteria</taxon>
        <taxon>Pseudomonadati</taxon>
        <taxon>Pseudomonadota</taxon>
        <taxon>Alphaproteobacteria</taxon>
        <taxon>Sphingomonadales</taxon>
        <taxon>Sphingosinicellaceae</taxon>
        <taxon>Pacificimonas</taxon>
    </lineage>
</organism>
<reference evidence="1 2" key="1">
    <citation type="journal article" date="2013" name="Genome Announc.">
        <title>Draft Genome Sequence of Strain JLT2015T, Belonging to the Family Sphingomonadaceae of the Alphaproteobacteria.</title>
        <authorList>
            <person name="Tang K."/>
            <person name="Liu K."/>
            <person name="Li S."/>
            <person name="Jiao N."/>
        </authorList>
    </citation>
    <scope>NUCLEOTIDE SEQUENCE [LARGE SCALE GENOMIC DNA]</scope>
    <source>
        <strain evidence="1 2">JLT2015</strain>
    </source>
</reference>
<name>M2TJU6_9SPHN</name>
<dbReference type="EMBL" id="AMRV01000012">
    <property type="protein sequence ID" value="EMD81926.1"/>
    <property type="molecule type" value="Genomic_DNA"/>
</dbReference>
<keyword evidence="2" id="KW-1185">Reference proteome</keyword>
<accession>M2TJU6</accession>
<evidence type="ECO:0000313" key="1">
    <source>
        <dbReference type="EMBL" id="EMD81926.1"/>
    </source>
</evidence>
<comment type="caution">
    <text evidence="1">The sequence shown here is derived from an EMBL/GenBank/DDBJ whole genome shotgun (WGS) entry which is preliminary data.</text>
</comment>
<gene>
    <name evidence="1" type="ORF">C725_2715</name>
</gene>